<evidence type="ECO:0000259" key="2">
    <source>
        <dbReference type="SMART" id="SM01080"/>
    </source>
</evidence>
<dbReference type="AlphaFoldDB" id="A0A4Y9SRN7"/>
<name>A0A4Y9SRN7_9BURK</name>
<reference evidence="3 4" key="1">
    <citation type="submission" date="2019-03" db="EMBL/GenBank/DDBJ databases">
        <title>Draft Genome Sequence of Massilia arenosa sp. nov., a Novel Massilia Species Isolated from a Sandy-loam Maize Soil.</title>
        <authorList>
            <person name="Raths R."/>
            <person name="Peta V."/>
            <person name="Bucking H."/>
        </authorList>
    </citation>
    <scope>NUCLEOTIDE SEQUENCE [LARGE SCALE GENOMIC DNA]</scope>
    <source>
        <strain evidence="3 4">MC02</strain>
    </source>
</reference>
<organism evidence="3 4">
    <name type="scientific">Zemynaea arenosa</name>
    <dbReference type="NCBI Taxonomy" id="2561931"/>
    <lineage>
        <taxon>Bacteria</taxon>
        <taxon>Pseudomonadati</taxon>
        <taxon>Pseudomonadota</taxon>
        <taxon>Betaproteobacteria</taxon>
        <taxon>Burkholderiales</taxon>
        <taxon>Oxalobacteraceae</taxon>
        <taxon>Telluria group</taxon>
        <taxon>Zemynaea</taxon>
    </lineage>
</organism>
<dbReference type="Pfam" id="PF05226">
    <property type="entry name" value="CHASE2"/>
    <property type="match status" value="1"/>
</dbReference>
<keyword evidence="1" id="KW-0812">Transmembrane</keyword>
<accession>A0A4Y9SRN7</accession>
<keyword evidence="4" id="KW-1185">Reference proteome</keyword>
<gene>
    <name evidence="3" type="ORF">E4L96_01655</name>
</gene>
<dbReference type="InterPro" id="IPR007890">
    <property type="entry name" value="CHASE2"/>
</dbReference>
<comment type="caution">
    <text evidence="3">The sequence shown here is derived from an EMBL/GenBank/DDBJ whole genome shotgun (WGS) entry which is preliminary data.</text>
</comment>
<dbReference type="Proteomes" id="UP000298438">
    <property type="component" value="Unassembled WGS sequence"/>
</dbReference>
<keyword evidence="1" id="KW-1133">Transmembrane helix</keyword>
<feature type="transmembrane region" description="Helical" evidence="1">
    <location>
        <begin position="410"/>
        <end position="431"/>
    </location>
</feature>
<evidence type="ECO:0000313" key="3">
    <source>
        <dbReference type="EMBL" id="TFW29360.1"/>
    </source>
</evidence>
<feature type="transmembrane region" description="Helical" evidence="1">
    <location>
        <begin position="356"/>
        <end position="373"/>
    </location>
</feature>
<dbReference type="SMART" id="SM01080">
    <property type="entry name" value="CHASE2"/>
    <property type="match status" value="1"/>
</dbReference>
<keyword evidence="1" id="KW-0472">Membrane</keyword>
<feature type="domain" description="CHASE2" evidence="2">
    <location>
        <begin position="38"/>
        <end position="369"/>
    </location>
</feature>
<evidence type="ECO:0000313" key="4">
    <source>
        <dbReference type="Proteomes" id="UP000298438"/>
    </source>
</evidence>
<sequence length="458" mass="48837">MVLRRFQQHLRATQGRPLASVLALALAAWLALPGDGPLPWLRLNLFDLYQTALPRPRLSGPVAVIGIDEAALKRYGQWPWPRTQLAHLIDAVNAHHPLAIGLDIIMPETDSSSPEALAARLRGTDAKLAESLAALPPNDDVLAASIRRAPVVLGVAGFDVPAASTTDVVRAWPVRSLGGEARQFVRHYPQALASLPQMQANARGQAILSADLETGLVRRVPLVASVGESLLPSLSLELLRVATGERAVGVHVGEGGIDSVSVGDLTVPTQPGGRVWPHFSKSWPERYVSAAEVLDGRVAPDRLENRIAIVALTGIGLNDYKTTARGQVVPGVDVHAELIESFFDGRFVQRPPSIRWAEVGLFALLAALTIWLLPRFSLRAAAAAGLVLSAGLFGGGAALFWYAGLLFDAASVWVALGFVGVTLLASLLSAAKRDRRESERALQRARESAARTAGELSA</sequence>
<feature type="transmembrane region" description="Helical" evidence="1">
    <location>
        <begin position="380"/>
        <end position="404"/>
    </location>
</feature>
<proteinExistence type="predicted"/>
<dbReference type="EMBL" id="SPVF01000020">
    <property type="protein sequence ID" value="TFW29360.1"/>
    <property type="molecule type" value="Genomic_DNA"/>
</dbReference>
<evidence type="ECO:0000256" key="1">
    <source>
        <dbReference type="SAM" id="Phobius"/>
    </source>
</evidence>
<dbReference type="OrthoDB" id="9802500at2"/>
<feature type="non-terminal residue" evidence="3">
    <location>
        <position position="458"/>
    </location>
</feature>
<protein>
    <submittedName>
        <fullName evidence="3">CHASE2 domain-containing protein</fullName>
    </submittedName>
</protein>